<name>A0A1D8D1U4_CHLLM</name>
<gene>
    <name evidence="9" type="ORF">BIU88_11205</name>
</gene>
<dbReference type="GO" id="GO:0008236">
    <property type="term" value="F:serine-type peptidase activity"/>
    <property type="evidence" value="ECO:0007669"/>
    <property type="project" value="UniProtKB-KW"/>
</dbReference>
<dbReference type="SUPFAM" id="SSF52317">
    <property type="entry name" value="Class I glutamine amidotransferase-like"/>
    <property type="match status" value="1"/>
</dbReference>
<dbReference type="KEGG" id="clz:BIU88_11205"/>
<evidence type="ECO:0000256" key="6">
    <source>
        <dbReference type="PIRSR" id="PIRSR028757-1"/>
    </source>
</evidence>
<evidence type="ECO:0000256" key="2">
    <source>
        <dbReference type="ARBA" id="ARBA00022645"/>
    </source>
</evidence>
<reference evidence="9" key="1">
    <citation type="submission" date="2016-09" db="EMBL/GenBank/DDBJ databases">
        <title>Genome sequence of Chlorobaculum limnaeum.</title>
        <authorList>
            <person name="Liu Z."/>
            <person name="Tank M."/>
            <person name="Bryant D.A."/>
        </authorList>
    </citation>
    <scope>NUCLEOTIDE SEQUENCE [LARGE SCALE GENOMIC DNA]</scope>
    <source>
        <strain evidence="9">DSM 1677</strain>
    </source>
</reference>
<accession>A0A1D8D1U4</accession>
<proteinExistence type="inferred from homology"/>
<keyword evidence="10" id="KW-1185">Reference proteome</keyword>
<dbReference type="CDD" id="cd07025">
    <property type="entry name" value="Peptidase_S66"/>
    <property type="match status" value="1"/>
</dbReference>
<protein>
    <submittedName>
        <fullName evidence="9">LD-carboxypeptidase</fullName>
    </submittedName>
</protein>
<dbReference type="Proteomes" id="UP000095185">
    <property type="component" value="Chromosome"/>
</dbReference>
<evidence type="ECO:0000256" key="1">
    <source>
        <dbReference type="ARBA" id="ARBA00010233"/>
    </source>
</evidence>
<evidence type="ECO:0000256" key="3">
    <source>
        <dbReference type="ARBA" id="ARBA00022670"/>
    </source>
</evidence>
<organism evidence="9 10">
    <name type="scientific">Chlorobaculum limnaeum</name>
    <dbReference type="NCBI Taxonomy" id="274537"/>
    <lineage>
        <taxon>Bacteria</taxon>
        <taxon>Pseudomonadati</taxon>
        <taxon>Chlorobiota</taxon>
        <taxon>Chlorobiia</taxon>
        <taxon>Chlorobiales</taxon>
        <taxon>Chlorobiaceae</taxon>
        <taxon>Chlorobaculum</taxon>
    </lineage>
</organism>
<keyword evidence="3" id="KW-0645">Protease</keyword>
<evidence type="ECO:0000256" key="4">
    <source>
        <dbReference type="ARBA" id="ARBA00022801"/>
    </source>
</evidence>
<dbReference type="InterPro" id="IPR040449">
    <property type="entry name" value="Peptidase_S66_N"/>
</dbReference>
<dbReference type="InterPro" id="IPR029062">
    <property type="entry name" value="Class_I_gatase-like"/>
</dbReference>
<dbReference type="InterPro" id="IPR027478">
    <property type="entry name" value="LdcA_N"/>
</dbReference>
<evidence type="ECO:0000259" key="8">
    <source>
        <dbReference type="Pfam" id="PF17676"/>
    </source>
</evidence>
<dbReference type="InterPro" id="IPR040921">
    <property type="entry name" value="Peptidase_S66C"/>
</dbReference>
<dbReference type="STRING" id="274537.BIU88_11205"/>
<dbReference type="PANTHER" id="PTHR30237:SF2">
    <property type="entry name" value="MUREIN TETRAPEPTIDE CARBOXYPEPTIDASE"/>
    <property type="match status" value="1"/>
</dbReference>
<feature type="domain" description="LD-carboxypeptidase N-terminal" evidence="7">
    <location>
        <begin position="15"/>
        <end position="132"/>
    </location>
</feature>
<feature type="domain" description="LD-carboxypeptidase C-terminal" evidence="8">
    <location>
        <begin position="181"/>
        <end position="297"/>
    </location>
</feature>
<dbReference type="Gene3D" id="3.50.30.60">
    <property type="entry name" value="LD-carboxypeptidase A C-terminal domain-like"/>
    <property type="match status" value="1"/>
</dbReference>
<dbReference type="SUPFAM" id="SSF141986">
    <property type="entry name" value="LD-carboxypeptidase A C-terminal domain-like"/>
    <property type="match status" value="1"/>
</dbReference>
<dbReference type="PANTHER" id="PTHR30237">
    <property type="entry name" value="MURAMOYLTETRAPEPTIDE CARBOXYPEPTIDASE"/>
    <property type="match status" value="1"/>
</dbReference>
<dbReference type="OrthoDB" id="9807329at2"/>
<dbReference type="GO" id="GO:0004180">
    <property type="term" value="F:carboxypeptidase activity"/>
    <property type="evidence" value="ECO:0007669"/>
    <property type="project" value="UniProtKB-KW"/>
</dbReference>
<dbReference type="Pfam" id="PF17676">
    <property type="entry name" value="Peptidase_S66C"/>
    <property type="match status" value="1"/>
</dbReference>
<dbReference type="PIRSF" id="PIRSF028757">
    <property type="entry name" value="LD-carboxypeptidase"/>
    <property type="match status" value="1"/>
</dbReference>
<dbReference type="Gene3D" id="3.40.50.10740">
    <property type="entry name" value="Class I glutamine amidotransferase-like"/>
    <property type="match status" value="1"/>
</dbReference>
<dbReference type="EMBL" id="CP017305">
    <property type="protein sequence ID" value="AOS85110.1"/>
    <property type="molecule type" value="Genomic_DNA"/>
</dbReference>
<keyword evidence="5" id="KW-0720">Serine protease</keyword>
<feature type="active site" description="Charge relay system" evidence="6">
    <location>
        <position position="282"/>
    </location>
</feature>
<comment type="similarity">
    <text evidence="1">Belongs to the peptidase S66 family.</text>
</comment>
<feature type="active site" description="Nucleophile" evidence="6">
    <location>
        <position position="112"/>
    </location>
</feature>
<sequence>MKILIPKALRREEVIGLISPSSTCAEPERIQRAVTYLERCGYRVKTSLYLNRSEHDPAHTDRYKLHDLHQMFADREVRAIFCLRGGAGATRLLDRIDYALIAANPKILVGYSDITALSLAVFRKTGLVNFSGPMAVTDLFEPSSYTEEHLWGMLTDPGYSKSLVNFDGHEVGCVKPGAVAGRLIGGNLSVLSSLVGTPYLPSFSGSLLFTEDVNEPAYRIDRMLSHLFNAGLAQKCRGLMFGQFSKNPADENRDYRFDKIFTYYANRMHDGAPVMTGLSYGHIRELMTLPVGARCRLEISPEQFSFGAAEAVVSI</sequence>
<dbReference type="Pfam" id="PF02016">
    <property type="entry name" value="Peptidase_S66"/>
    <property type="match status" value="1"/>
</dbReference>
<dbReference type="RefSeq" id="WP_069811654.1">
    <property type="nucleotide sequence ID" value="NZ_CP017305.1"/>
</dbReference>
<dbReference type="GO" id="GO:0006508">
    <property type="term" value="P:proteolysis"/>
    <property type="evidence" value="ECO:0007669"/>
    <property type="project" value="UniProtKB-KW"/>
</dbReference>
<dbReference type="InterPro" id="IPR027461">
    <property type="entry name" value="Carboxypeptidase_A_C_sf"/>
</dbReference>
<evidence type="ECO:0000313" key="10">
    <source>
        <dbReference type="Proteomes" id="UP000095185"/>
    </source>
</evidence>
<evidence type="ECO:0000259" key="7">
    <source>
        <dbReference type="Pfam" id="PF02016"/>
    </source>
</evidence>
<keyword evidence="2" id="KW-0121">Carboxypeptidase</keyword>
<dbReference type="InterPro" id="IPR003507">
    <property type="entry name" value="S66_fam"/>
</dbReference>
<evidence type="ECO:0000313" key="9">
    <source>
        <dbReference type="EMBL" id="AOS85110.1"/>
    </source>
</evidence>
<dbReference type="AlphaFoldDB" id="A0A1D8D1U4"/>
<keyword evidence="4" id="KW-0378">Hydrolase</keyword>
<feature type="active site" description="Charge relay system" evidence="6">
    <location>
        <position position="211"/>
    </location>
</feature>
<evidence type="ECO:0000256" key="5">
    <source>
        <dbReference type="ARBA" id="ARBA00022825"/>
    </source>
</evidence>